<keyword evidence="3" id="KW-1185">Reference proteome</keyword>
<organism evidence="2 3">
    <name type="scientific">Daphnia sinensis</name>
    <dbReference type="NCBI Taxonomy" id="1820382"/>
    <lineage>
        <taxon>Eukaryota</taxon>
        <taxon>Metazoa</taxon>
        <taxon>Ecdysozoa</taxon>
        <taxon>Arthropoda</taxon>
        <taxon>Crustacea</taxon>
        <taxon>Branchiopoda</taxon>
        <taxon>Diplostraca</taxon>
        <taxon>Cladocera</taxon>
        <taxon>Anomopoda</taxon>
        <taxon>Daphniidae</taxon>
        <taxon>Daphnia</taxon>
        <taxon>Daphnia similis group</taxon>
    </lineage>
</organism>
<proteinExistence type="predicted"/>
<reference evidence="2 3" key="1">
    <citation type="submission" date="2022-05" db="EMBL/GenBank/DDBJ databases">
        <title>A multi-omics perspective on studying reproductive biology in Daphnia sinensis.</title>
        <authorList>
            <person name="Jia J."/>
        </authorList>
    </citation>
    <scope>NUCLEOTIDE SEQUENCE [LARGE SCALE GENOMIC DNA]</scope>
    <source>
        <strain evidence="2 3">WSL</strain>
    </source>
</reference>
<feature type="region of interest" description="Disordered" evidence="1">
    <location>
        <begin position="72"/>
        <end position="92"/>
    </location>
</feature>
<sequence>MKVDNLGASKVFQSNNLDVAKPNILTELLSPNECDVPSTLKFIYNREITGIAEYLKMYGTFNVNHQTTSRDFHHLASSEGGRVQHRTEMERR</sequence>
<protein>
    <submittedName>
        <fullName evidence="2">Uncharacterized protein</fullName>
    </submittedName>
</protein>
<comment type="caution">
    <text evidence="2">The sequence shown here is derived from an EMBL/GenBank/DDBJ whole genome shotgun (WGS) entry which is preliminary data.</text>
</comment>
<dbReference type="AlphaFoldDB" id="A0AAD5PTL1"/>
<dbReference type="Proteomes" id="UP000820818">
    <property type="component" value="Linkage Group LG5"/>
</dbReference>
<gene>
    <name evidence="2" type="ORF">GHT06_015737</name>
</gene>
<accession>A0AAD5PTL1</accession>
<evidence type="ECO:0000313" key="3">
    <source>
        <dbReference type="Proteomes" id="UP000820818"/>
    </source>
</evidence>
<evidence type="ECO:0000256" key="1">
    <source>
        <dbReference type="SAM" id="MobiDB-lite"/>
    </source>
</evidence>
<dbReference type="EMBL" id="WJBH02000005">
    <property type="protein sequence ID" value="KAI9558947.1"/>
    <property type="molecule type" value="Genomic_DNA"/>
</dbReference>
<name>A0AAD5PTL1_9CRUS</name>
<evidence type="ECO:0000313" key="2">
    <source>
        <dbReference type="EMBL" id="KAI9558947.1"/>
    </source>
</evidence>